<dbReference type="GO" id="GO:0032259">
    <property type="term" value="P:methylation"/>
    <property type="evidence" value="ECO:0007669"/>
    <property type="project" value="UniProtKB-KW"/>
</dbReference>
<proteinExistence type="predicted"/>
<evidence type="ECO:0000259" key="6">
    <source>
        <dbReference type="Pfam" id="PF05175"/>
    </source>
</evidence>
<keyword evidence="2" id="KW-0489">Methyltransferase</keyword>
<dbReference type="Gene3D" id="3.40.50.150">
    <property type="entry name" value="Vaccinia Virus protein VP39"/>
    <property type="match status" value="1"/>
</dbReference>
<dbReference type="InterPro" id="IPR050320">
    <property type="entry name" value="N5-glutamine_MTase"/>
</dbReference>
<feature type="domain" description="Methyltransferase small" evidence="6">
    <location>
        <begin position="102"/>
        <end position="192"/>
    </location>
</feature>
<dbReference type="Gene3D" id="1.10.8.10">
    <property type="entry name" value="DNA helicase RuvA subunit, C-terminal domain"/>
    <property type="match status" value="1"/>
</dbReference>
<dbReference type="NCBIfam" id="TIGR00536">
    <property type="entry name" value="hemK_fam"/>
    <property type="match status" value="1"/>
</dbReference>
<reference evidence="7 8" key="1">
    <citation type="submission" date="2018-05" db="EMBL/GenBank/DDBJ databases">
        <title>Genetic diversity of glacier-inhabiting Cryobacterium bacteria in China and description of Cryobacterium mengkeensis sp. nov. and Arthrobacter glacialis sp. nov.</title>
        <authorList>
            <person name="Liu Q."/>
            <person name="Xin Y.-H."/>
        </authorList>
    </citation>
    <scope>NUCLEOTIDE SEQUENCE [LARGE SCALE GENOMIC DNA]</scope>
    <source>
        <strain evidence="7 8">GP3</strain>
    </source>
</reference>
<dbReference type="EMBL" id="QHLZ01000015">
    <property type="protein sequence ID" value="PXA64155.1"/>
    <property type="molecule type" value="Genomic_DNA"/>
</dbReference>
<protein>
    <recommendedName>
        <fullName evidence="1">peptide chain release factor N(5)-glutamine methyltransferase</fullName>
        <ecNumber evidence="1">2.1.1.297</ecNumber>
    </recommendedName>
</protein>
<keyword evidence="3" id="KW-0808">Transferase</keyword>
<dbReference type="RefSeq" id="WP_110107625.1">
    <property type="nucleotide sequence ID" value="NZ_JACBZZ010000001.1"/>
</dbReference>
<evidence type="ECO:0000313" key="7">
    <source>
        <dbReference type="EMBL" id="PXA64155.1"/>
    </source>
</evidence>
<dbReference type="InterPro" id="IPR007848">
    <property type="entry name" value="Small_mtfrase_dom"/>
</dbReference>
<evidence type="ECO:0000256" key="1">
    <source>
        <dbReference type="ARBA" id="ARBA00012771"/>
    </source>
</evidence>
<dbReference type="PANTHER" id="PTHR18895">
    <property type="entry name" value="HEMK METHYLTRANSFERASE"/>
    <property type="match status" value="1"/>
</dbReference>
<evidence type="ECO:0000256" key="3">
    <source>
        <dbReference type="ARBA" id="ARBA00022679"/>
    </source>
</evidence>
<dbReference type="InterPro" id="IPR029063">
    <property type="entry name" value="SAM-dependent_MTases_sf"/>
</dbReference>
<evidence type="ECO:0000256" key="2">
    <source>
        <dbReference type="ARBA" id="ARBA00022603"/>
    </source>
</evidence>
<gene>
    <name evidence="7" type="ORF">CVS29_16695</name>
</gene>
<dbReference type="InterPro" id="IPR004556">
    <property type="entry name" value="HemK-like"/>
</dbReference>
<evidence type="ECO:0000313" key="8">
    <source>
        <dbReference type="Proteomes" id="UP000246303"/>
    </source>
</evidence>
<organism evidence="7 8">
    <name type="scientific">Arthrobacter psychrochitiniphilus</name>
    <dbReference type="NCBI Taxonomy" id="291045"/>
    <lineage>
        <taxon>Bacteria</taxon>
        <taxon>Bacillati</taxon>
        <taxon>Actinomycetota</taxon>
        <taxon>Actinomycetes</taxon>
        <taxon>Micrococcales</taxon>
        <taxon>Micrococcaceae</taxon>
        <taxon>Arthrobacter</taxon>
    </lineage>
</organism>
<keyword evidence="4" id="KW-0949">S-adenosyl-L-methionine</keyword>
<evidence type="ECO:0000256" key="5">
    <source>
        <dbReference type="ARBA" id="ARBA00048391"/>
    </source>
</evidence>
<sequence length="276" mass="28777">MGQSTRLKRAEIVAALCAAGCVYAEEEAAILDVSAATAQELAHMLARRVEGYPLEHIVGWALFCGLHIAVDPGVFVPRRRSEYLVERALAVLGSHSGGGTLPRILDLCCGSGAVGTAIATALVFDAGAARVMACEVHAADVDRAAVVCATKNLAPFGSHVYWGDLFAPIPALLRTRFDLIVANAPYVPSAAIAFMPPEARIHEPDAALNGGRDGLELHRRIAATAPDWLRPGGSLLLESSLRQAPVSAAILAAHGFSTSIFSSAELAGTVVIGTLP</sequence>
<dbReference type="AlphaFoldDB" id="A0A2V3DMI4"/>
<dbReference type="Proteomes" id="UP000246303">
    <property type="component" value="Unassembled WGS sequence"/>
</dbReference>
<dbReference type="PANTHER" id="PTHR18895:SF74">
    <property type="entry name" value="MTRF1L RELEASE FACTOR GLUTAMINE METHYLTRANSFERASE"/>
    <property type="match status" value="1"/>
</dbReference>
<dbReference type="NCBIfam" id="TIGR03704">
    <property type="entry name" value="PrmC_rel_meth"/>
    <property type="match status" value="1"/>
</dbReference>
<dbReference type="GO" id="GO:0102559">
    <property type="term" value="F:peptide chain release factor N(5)-glutamine methyltransferase activity"/>
    <property type="evidence" value="ECO:0007669"/>
    <property type="project" value="UniProtKB-EC"/>
</dbReference>
<dbReference type="EC" id="2.1.1.297" evidence="1"/>
<dbReference type="SUPFAM" id="SSF53335">
    <property type="entry name" value="S-adenosyl-L-methionine-dependent methyltransferases"/>
    <property type="match status" value="1"/>
</dbReference>
<comment type="catalytic activity">
    <reaction evidence="5">
        <text>L-glutaminyl-[peptide chain release factor] + S-adenosyl-L-methionine = N(5)-methyl-L-glutaminyl-[peptide chain release factor] + S-adenosyl-L-homocysteine + H(+)</text>
        <dbReference type="Rhea" id="RHEA:42896"/>
        <dbReference type="Rhea" id="RHEA-COMP:10271"/>
        <dbReference type="Rhea" id="RHEA-COMP:10272"/>
        <dbReference type="ChEBI" id="CHEBI:15378"/>
        <dbReference type="ChEBI" id="CHEBI:30011"/>
        <dbReference type="ChEBI" id="CHEBI:57856"/>
        <dbReference type="ChEBI" id="CHEBI:59789"/>
        <dbReference type="ChEBI" id="CHEBI:61891"/>
        <dbReference type="EC" id="2.1.1.297"/>
    </reaction>
</comment>
<accession>A0A2V3DMI4</accession>
<dbReference type="InterPro" id="IPR022446">
    <property type="entry name" value="MeTrfrase_put"/>
</dbReference>
<dbReference type="OrthoDB" id="9800643at2"/>
<dbReference type="CDD" id="cd02440">
    <property type="entry name" value="AdoMet_MTases"/>
    <property type="match status" value="1"/>
</dbReference>
<dbReference type="Pfam" id="PF05175">
    <property type="entry name" value="MTS"/>
    <property type="match status" value="1"/>
</dbReference>
<keyword evidence="8" id="KW-1185">Reference proteome</keyword>
<evidence type="ECO:0000256" key="4">
    <source>
        <dbReference type="ARBA" id="ARBA00022691"/>
    </source>
</evidence>
<name>A0A2V3DMI4_9MICC</name>
<comment type="caution">
    <text evidence="7">The sequence shown here is derived from an EMBL/GenBank/DDBJ whole genome shotgun (WGS) entry which is preliminary data.</text>
</comment>